<name>A0A8S5LGQ5_9CAUD</name>
<organism evidence="2">
    <name type="scientific">Siphoviridae sp. ctDo63</name>
    <dbReference type="NCBI Taxonomy" id="2823571"/>
    <lineage>
        <taxon>Viruses</taxon>
        <taxon>Duplodnaviria</taxon>
        <taxon>Heunggongvirae</taxon>
        <taxon>Uroviricota</taxon>
        <taxon>Caudoviricetes</taxon>
    </lineage>
</organism>
<evidence type="ECO:0000256" key="1">
    <source>
        <dbReference type="SAM" id="MobiDB-lite"/>
    </source>
</evidence>
<reference evidence="2" key="1">
    <citation type="journal article" date="2021" name="Proc. Natl. Acad. Sci. U.S.A.">
        <title>A Catalog of Tens of Thousands of Viruses from Human Metagenomes Reveals Hidden Associations with Chronic Diseases.</title>
        <authorList>
            <person name="Tisza M.J."/>
            <person name="Buck C.B."/>
        </authorList>
    </citation>
    <scope>NUCLEOTIDE SEQUENCE</scope>
    <source>
        <strain evidence="2">CtDo63</strain>
    </source>
</reference>
<proteinExistence type="predicted"/>
<dbReference type="EMBL" id="BK014713">
    <property type="protein sequence ID" value="DAD69001.1"/>
    <property type="molecule type" value="Genomic_DNA"/>
</dbReference>
<feature type="region of interest" description="Disordered" evidence="1">
    <location>
        <begin position="1"/>
        <end position="36"/>
    </location>
</feature>
<feature type="compositionally biased region" description="Basic residues" evidence="1">
    <location>
        <begin position="23"/>
        <end position="36"/>
    </location>
</feature>
<sequence length="36" mass="4016">MCDGVSQRMGRTQPPSSGDPPHHVGRKNQKRKRGTK</sequence>
<accession>A0A8S5LGQ5</accession>
<evidence type="ECO:0000313" key="2">
    <source>
        <dbReference type="EMBL" id="DAD69001.1"/>
    </source>
</evidence>
<protein>
    <submittedName>
        <fullName evidence="2">Uncharacterized protein</fullName>
    </submittedName>
</protein>